<dbReference type="CDD" id="cd04301">
    <property type="entry name" value="NAT_SF"/>
    <property type="match status" value="1"/>
</dbReference>
<evidence type="ECO:0000313" key="2">
    <source>
        <dbReference type="EMBL" id="ERS94556.1"/>
    </source>
</evidence>
<accession>A0ABP2YX32</accession>
<evidence type="ECO:0000313" key="3">
    <source>
        <dbReference type="Proteomes" id="UP000017131"/>
    </source>
</evidence>
<evidence type="ECO:0000259" key="1">
    <source>
        <dbReference type="PROSITE" id="PS51729"/>
    </source>
</evidence>
<dbReference type="Pfam" id="PF14542">
    <property type="entry name" value="Acetyltransf_CG"/>
    <property type="match status" value="1"/>
</dbReference>
<protein>
    <recommendedName>
        <fullName evidence="1">N-acetyltransferase domain-containing protein</fullName>
    </recommendedName>
</protein>
<dbReference type="PROSITE" id="PS51729">
    <property type="entry name" value="GNAT_YJDJ"/>
    <property type="match status" value="1"/>
</dbReference>
<comment type="caution">
    <text evidence="2">The sequence shown here is derived from an EMBL/GenBank/DDBJ whole genome shotgun (WGS) entry which is preliminary data.</text>
</comment>
<dbReference type="SUPFAM" id="SSF55729">
    <property type="entry name" value="Acyl-CoA N-acyltransferases (Nat)"/>
    <property type="match status" value="1"/>
</dbReference>
<organism evidence="2 3">
    <name type="scientific">Staphylococcus simulans UMC-CNS-990</name>
    <dbReference type="NCBI Taxonomy" id="1405498"/>
    <lineage>
        <taxon>Bacteria</taxon>
        <taxon>Bacillati</taxon>
        <taxon>Bacillota</taxon>
        <taxon>Bacilli</taxon>
        <taxon>Bacillales</taxon>
        <taxon>Staphylococcaceae</taxon>
        <taxon>Staphylococcus</taxon>
    </lineage>
</organism>
<proteinExistence type="predicted"/>
<reference evidence="2 3" key="1">
    <citation type="journal article" date="2013" name="Genome Announc.">
        <title>Draft Genome Sequence of Staphylococcus simulans UMC-CNS-990, Isolated from a Case of Chronic Bovine Mastitis.</title>
        <authorList>
            <person name="Calcutt M.J."/>
            <person name="Foecking M.F."/>
            <person name="Hsieh H.Y."/>
            <person name="Perry J."/>
            <person name="Stewart G.C."/>
            <person name="Middleton J.R."/>
        </authorList>
    </citation>
    <scope>NUCLEOTIDE SEQUENCE [LARGE SCALE GENOMIC DNA]</scope>
    <source>
        <strain evidence="2 3">UMC-CNS-990</strain>
    </source>
</reference>
<gene>
    <name evidence="2" type="ORF">SSIM_00250</name>
</gene>
<sequence>MDYTMNDDVMTITHTGVDPSLRGQGVGNQLVHAGLEYAKENDLKIDAQCWFAKAFIENTDDKDILVNK</sequence>
<keyword evidence="3" id="KW-1185">Reference proteome</keyword>
<dbReference type="EMBL" id="AXDY01000001">
    <property type="protein sequence ID" value="ERS94556.1"/>
    <property type="molecule type" value="Genomic_DNA"/>
</dbReference>
<dbReference type="PANTHER" id="PTHR31435">
    <property type="entry name" value="PROTEIN NATD1"/>
    <property type="match status" value="1"/>
</dbReference>
<dbReference type="PANTHER" id="PTHR31435:SF9">
    <property type="entry name" value="PROTEIN NATD1"/>
    <property type="match status" value="1"/>
</dbReference>
<dbReference type="Proteomes" id="UP000017131">
    <property type="component" value="Unassembled WGS sequence"/>
</dbReference>
<dbReference type="InterPro" id="IPR031165">
    <property type="entry name" value="GNAT_YJDJ"/>
</dbReference>
<dbReference type="InterPro" id="IPR045057">
    <property type="entry name" value="Gcn5-rel_NAT"/>
</dbReference>
<dbReference type="Gene3D" id="3.40.630.30">
    <property type="match status" value="1"/>
</dbReference>
<feature type="domain" description="N-acetyltransferase" evidence="1">
    <location>
        <begin position="1"/>
        <end position="67"/>
    </location>
</feature>
<name>A0ABP2YX32_STASI</name>
<dbReference type="InterPro" id="IPR016181">
    <property type="entry name" value="Acyl_CoA_acyltransferase"/>
</dbReference>